<name>A0ACC0ZE23_9ROSI</name>
<proteinExistence type="predicted"/>
<sequence length="147" mass="16251">MGDVVEMGCSVLKRKLKSLCCSNGWSFGVFWSFDERNPMFLTLQDAYYEEQMATVVDKMLLQVHMLGEGIIGEVAFTGKHKWMISDALGGERNSTGSIGSQGAFQDDSDFRHLFSSGIQTIAVISVESRGVVQFGSTQKVNPIKELK</sequence>
<dbReference type="EMBL" id="CM047737">
    <property type="protein sequence ID" value="KAJ0048682.1"/>
    <property type="molecule type" value="Genomic_DNA"/>
</dbReference>
<protein>
    <submittedName>
        <fullName evidence="1">Uncharacterized protein</fullName>
    </submittedName>
</protein>
<evidence type="ECO:0000313" key="1">
    <source>
        <dbReference type="EMBL" id="KAJ0048682.1"/>
    </source>
</evidence>
<keyword evidence="2" id="KW-1185">Reference proteome</keyword>
<dbReference type="Proteomes" id="UP001163603">
    <property type="component" value="Chromosome 2"/>
</dbReference>
<organism evidence="1 2">
    <name type="scientific">Pistacia integerrima</name>
    <dbReference type="NCBI Taxonomy" id="434235"/>
    <lineage>
        <taxon>Eukaryota</taxon>
        <taxon>Viridiplantae</taxon>
        <taxon>Streptophyta</taxon>
        <taxon>Embryophyta</taxon>
        <taxon>Tracheophyta</taxon>
        <taxon>Spermatophyta</taxon>
        <taxon>Magnoliopsida</taxon>
        <taxon>eudicotyledons</taxon>
        <taxon>Gunneridae</taxon>
        <taxon>Pentapetalae</taxon>
        <taxon>rosids</taxon>
        <taxon>malvids</taxon>
        <taxon>Sapindales</taxon>
        <taxon>Anacardiaceae</taxon>
        <taxon>Pistacia</taxon>
    </lineage>
</organism>
<comment type="caution">
    <text evidence="1">The sequence shown here is derived from an EMBL/GenBank/DDBJ whole genome shotgun (WGS) entry which is preliminary data.</text>
</comment>
<evidence type="ECO:0000313" key="2">
    <source>
        <dbReference type="Proteomes" id="UP001163603"/>
    </source>
</evidence>
<reference evidence="2" key="1">
    <citation type="journal article" date="2023" name="G3 (Bethesda)">
        <title>Genome assembly and association tests identify interacting loci associated with vigor, precocity, and sex in interspecific pistachio rootstocks.</title>
        <authorList>
            <person name="Palmer W."/>
            <person name="Jacygrad E."/>
            <person name="Sagayaradj S."/>
            <person name="Cavanaugh K."/>
            <person name="Han R."/>
            <person name="Bertier L."/>
            <person name="Beede B."/>
            <person name="Kafkas S."/>
            <person name="Golino D."/>
            <person name="Preece J."/>
            <person name="Michelmore R."/>
        </authorList>
    </citation>
    <scope>NUCLEOTIDE SEQUENCE [LARGE SCALE GENOMIC DNA]</scope>
</reference>
<accession>A0ACC0ZE23</accession>
<gene>
    <name evidence="1" type="ORF">Pint_14848</name>
</gene>